<dbReference type="SUPFAM" id="SSF48179">
    <property type="entry name" value="6-phosphogluconate dehydrogenase C-terminal domain-like"/>
    <property type="match status" value="2"/>
</dbReference>
<dbReference type="InterPro" id="IPR050215">
    <property type="entry name" value="Thiolase-like_sf_Thiolase"/>
</dbReference>
<accession>A0A7S0ZAL6</accession>
<dbReference type="InterPro" id="IPR006176">
    <property type="entry name" value="3-OHacyl-CoA_DH_NAD-bd"/>
</dbReference>
<evidence type="ECO:0000256" key="7">
    <source>
        <dbReference type="ARBA" id="ARBA00023002"/>
    </source>
</evidence>
<dbReference type="InterPro" id="IPR020610">
    <property type="entry name" value="Thiolase_AS"/>
</dbReference>
<evidence type="ECO:0000259" key="15">
    <source>
        <dbReference type="Pfam" id="PF02803"/>
    </source>
</evidence>
<evidence type="ECO:0000256" key="10">
    <source>
        <dbReference type="ARBA" id="ARBA00023315"/>
    </source>
</evidence>
<evidence type="ECO:0000256" key="4">
    <source>
        <dbReference type="ARBA" id="ARBA00022679"/>
    </source>
</evidence>
<dbReference type="InterPro" id="IPR006108">
    <property type="entry name" value="3HC_DH_C"/>
</dbReference>
<keyword evidence="5" id="KW-0276">Fatty acid metabolism</keyword>
<dbReference type="InterPro" id="IPR036291">
    <property type="entry name" value="NAD(P)-bd_dom_sf"/>
</dbReference>
<evidence type="ECO:0000256" key="2">
    <source>
        <dbReference type="ARBA" id="ARBA00005005"/>
    </source>
</evidence>
<dbReference type="FunFam" id="3.40.50.720:FF:000009">
    <property type="entry name" value="Fatty oxidation complex, alpha subunit"/>
    <property type="match status" value="1"/>
</dbReference>
<dbReference type="InterPro" id="IPR020613">
    <property type="entry name" value="Thiolase_CS"/>
</dbReference>
<dbReference type="InterPro" id="IPR020616">
    <property type="entry name" value="Thiolase_N"/>
</dbReference>
<dbReference type="Pfam" id="PF00108">
    <property type="entry name" value="Thiolase_N"/>
    <property type="match status" value="1"/>
</dbReference>
<protein>
    <recommendedName>
        <fullName evidence="11">acetyl-CoA C-acyltransferase</fullName>
        <ecNumber evidence="11">2.3.1.16</ecNumber>
    </recommendedName>
</protein>
<comment type="similarity">
    <text evidence="3">Belongs to the thiolase-like superfamily. Thiolase family.</text>
</comment>
<dbReference type="GO" id="GO:0010124">
    <property type="term" value="P:phenylacetate catabolic process"/>
    <property type="evidence" value="ECO:0007669"/>
    <property type="project" value="TreeGrafter"/>
</dbReference>
<dbReference type="InterPro" id="IPR020617">
    <property type="entry name" value="Thiolase_C"/>
</dbReference>
<evidence type="ECO:0000259" key="14">
    <source>
        <dbReference type="Pfam" id="PF02737"/>
    </source>
</evidence>
<dbReference type="InterPro" id="IPR016039">
    <property type="entry name" value="Thiolase-like"/>
</dbReference>
<dbReference type="Gene3D" id="1.10.1040.50">
    <property type="match status" value="1"/>
</dbReference>
<dbReference type="EC" id="2.3.1.16" evidence="11"/>
<dbReference type="Pfam" id="PF00725">
    <property type="entry name" value="3HCDH"/>
    <property type="match status" value="1"/>
</dbReference>
<evidence type="ECO:0000256" key="11">
    <source>
        <dbReference type="ARBA" id="ARBA00024073"/>
    </source>
</evidence>
<feature type="domain" description="3-hydroxyacyl-CoA dehydrogenase NAD binding" evidence="14">
    <location>
        <begin position="1"/>
        <end position="168"/>
    </location>
</feature>
<keyword evidence="10" id="KW-0012">Acyltransferase</keyword>
<dbReference type="GO" id="GO:0070403">
    <property type="term" value="F:NAD+ binding"/>
    <property type="evidence" value="ECO:0007669"/>
    <property type="project" value="InterPro"/>
</dbReference>
<dbReference type="EMBL" id="HBFP01000295">
    <property type="protein sequence ID" value="CAD8815836.1"/>
    <property type="molecule type" value="Transcribed_RNA"/>
</dbReference>
<evidence type="ECO:0000259" key="12">
    <source>
        <dbReference type="Pfam" id="PF00108"/>
    </source>
</evidence>
<dbReference type="AlphaFoldDB" id="A0A7S0ZAL6"/>
<dbReference type="Gene3D" id="3.40.47.10">
    <property type="match status" value="1"/>
</dbReference>
<evidence type="ECO:0000256" key="8">
    <source>
        <dbReference type="ARBA" id="ARBA00023098"/>
    </source>
</evidence>
<keyword evidence="7" id="KW-0560">Oxidoreductase</keyword>
<dbReference type="SUPFAM" id="SSF51735">
    <property type="entry name" value="NAD(P)-binding Rossmann-fold domains"/>
    <property type="match status" value="1"/>
</dbReference>
<sequence>MGAGIATVLLKAGLNVVIKEINEECVESARNRVQSNLKSVREQVRDNCMSRLVVTTEWTPFSSVDIAIEAALEDVKLKQSTFKTLADIVPSHCILATNTSTINLDLIAAQIPVAHYQEGRVVGLHFFSPAHIMPLVEIVSTRSTSAITLSTCIALSKRMKKTPVVVGNCAGFAVNRMYFPQGQVASRIVTDLGISPYTVDKSMEAFGLPMGAFRLLDLVGLDIGVAVNSVYDMAYAERSSSDDGGLLTSMLAAGRKGQKTGAGFYRYERGSRAPLQDAKPVNAFIQKARANVASRFAANAPAFSDQQIVETVLLPCVNEGCRILEENVVNSASDLDVCSVFGMGFPSYRGGLMYWAQNECGGPLGVLERLRNMQDMFMGAAIFTPSHALVRNALSGSISLGRAPIPTRVAGSPDDIVVVSAYRTPVGRAYRGGLKDTPVDDLVSPVVEKILAEVGPAVKPQEVDDLVLGLVLPRGDSGVVMLRVSGLLAGLPDSTPVRTVNRLCSSGLQAIADAAAGIQSGHYKIVIAGGAESMSHSPFTNKELKLNPRAAQIENIMGCYSSMGQTSENVAARYGIPRELQDRLAVVSHARASQTMLSGKQRSELVPIDATVKIPMDKDGKVIMDGSKPDKVITKQVRVERDEGVRVGVTSKGLAKLKPVFKKDGSTTAGNASQLSDGAAMVMLMSRAEAKRRGLKSRATLRAFAVAGVEPGVMGIGPAVAIPAVLEKAGLRIEDIDLFEINEAFGSQAEYCISHLGLNRDIVNVNGGAIAIGHPLGMTGARISVSIINELERRNARFGVVSMCIGTGMGAAAIYEITPENDTYSRL</sequence>
<dbReference type="GO" id="GO:0006635">
    <property type="term" value="P:fatty acid beta-oxidation"/>
    <property type="evidence" value="ECO:0007669"/>
    <property type="project" value="TreeGrafter"/>
</dbReference>
<name>A0A7S0ZAL6_9RHOD</name>
<feature type="domain" description="3-hydroxyacyl-CoA dehydrogenase C-terminal" evidence="13">
    <location>
        <begin position="171"/>
        <end position="267"/>
    </location>
</feature>
<dbReference type="Pfam" id="PF02803">
    <property type="entry name" value="Thiolase_C"/>
    <property type="match status" value="1"/>
</dbReference>
<keyword evidence="4" id="KW-0808">Transferase</keyword>
<evidence type="ECO:0000256" key="9">
    <source>
        <dbReference type="ARBA" id="ARBA00023140"/>
    </source>
</evidence>
<proteinExistence type="inferred from homology"/>
<dbReference type="InterPro" id="IPR020615">
    <property type="entry name" value="Thiolase_acyl_enz_int_AS"/>
</dbReference>
<dbReference type="InterPro" id="IPR002155">
    <property type="entry name" value="Thiolase"/>
</dbReference>
<feature type="domain" description="Thiolase N-terminal" evidence="12">
    <location>
        <begin position="416"/>
        <end position="687"/>
    </location>
</feature>
<dbReference type="NCBIfam" id="TIGR01930">
    <property type="entry name" value="AcCoA-C-Actrans"/>
    <property type="match status" value="1"/>
</dbReference>
<evidence type="ECO:0000256" key="5">
    <source>
        <dbReference type="ARBA" id="ARBA00022832"/>
    </source>
</evidence>
<evidence type="ECO:0000256" key="1">
    <source>
        <dbReference type="ARBA" id="ARBA00004275"/>
    </source>
</evidence>
<dbReference type="GO" id="GO:0005777">
    <property type="term" value="C:peroxisome"/>
    <property type="evidence" value="ECO:0007669"/>
    <property type="project" value="UniProtKB-SubCell"/>
</dbReference>
<comment type="pathway">
    <text evidence="2">Lipid metabolism; fatty acid beta-oxidation.</text>
</comment>
<keyword evidence="8" id="KW-0443">Lipid metabolism</keyword>
<dbReference type="GO" id="GO:0003988">
    <property type="term" value="F:acetyl-CoA C-acyltransferase activity"/>
    <property type="evidence" value="ECO:0007669"/>
    <property type="project" value="UniProtKB-EC"/>
</dbReference>
<feature type="domain" description="Thiolase C-terminal" evidence="15">
    <location>
        <begin position="696"/>
        <end position="815"/>
    </location>
</feature>
<dbReference type="InterPro" id="IPR008927">
    <property type="entry name" value="6-PGluconate_DH-like_C_sf"/>
</dbReference>
<evidence type="ECO:0000259" key="13">
    <source>
        <dbReference type="Pfam" id="PF00725"/>
    </source>
</evidence>
<dbReference type="PANTHER" id="PTHR43853:SF8">
    <property type="entry name" value="3-KETOACYL-COA THIOLASE, PEROXISOMAL"/>
    <property type="match status" value="1"/>
</dbReference>
<comment type="subcellular location">
    <subcellularLocation>
        <location evidence="1">Peroxisome</location>
    </subcellularLocation>
</comment>
<dbReference type="PROSITE" id="PS00737">
    <property type="entry name" value="THIOLASE_2"/>
    <property type="match status" value="1"/>
</dbReference>
<dbReference type="FunFam" id="3.40.47.10:FF:000010">
    <property type="entry name" value="Acetyl-CoA acetyltransferase (Thiolase)"/>
    <property type="match status" value="1"/>
</dbReference>
<keyword evidence="9" id="KW-0576">Peroxisome</keyword>
<organism evidence="16">
    <name type="scientific">Timspurckia oligopyrenoides</name>
    <dbReference type="NCBI Taxonomy" id="708627"/>
    <lineage>
        <taxon>Eukaryota</taxon>
        <taxon>Rhodophyta</taxon>
        <taxon>Bangiophyceae</taxon>
        <taxon>Porphyridiales</taxon>
        <taxon>Porphyridiaceae</taxon>
        <taxon>Timspurckia</taxon>
    </lineage>
</organism>
<dbReference type="GO" id="GO:0016616">
    <property type="term" value="F:oxidoreductase activity, acting on the CH-OH group of donors, NAD or NADP as acceptor"/>
    <property type="evidence" value="ECO:0007669"/>
    <property type="project" value="InterPro"/>
</dbReference>
<dbReference type="Pfam" id="PF02737">
    <property type="entry name" value="3HCDH_N"/>
    <property type="match status" value="1"/>
</dbReference>
<evidence type="ECO:0000256" key="3">
    <source>
        <dbReference type="ARBA" id="ARBA00010982"/>
    </source>
</evidence>
<dbReference type="SUPFAM" id="SSF53901">
    <property type="entry name" value="Thiolase-like"/>
    <property type="match status" value="2"/>
</dbReference>
<dbReference type="CDD" id="cd00751">
    <property type="entry name" value="thiolase"/>
    <property type="match status" value="1"/>
</dbReference>
<evidence type="ECO:0000313" key="16">
    <source>
        <dbReference type="EMBL" id="CAD8815836.1"/>
    </source>
</evidence>
<keyword evidence="6" id="KW-0809">Transit peptide</keyword>
<dbReference type="PANTHER" id="PTHR43853">
    <property type="entry name" value="3-KETOACYL-COA THIOLASE, PEROXISOMAL"/>
    <property type="match status" value="1"/>
</dbReference>
<dbReference type="Gene3D" id="3.40.50.720">
    <property type="entry name" value="NAD(P)-binding Rossmann-like Domain"/>
    <property type="match status" value="1"/>
</dbReference>
<gene>
    <name evidence="16" type="ORF">TOLI1172_LOCUS224</name>
</gene>
<dbReference type="PROSITE" id="PS00098">
    <property type="entry name" value="THIOLASE_1"/>
    <property type="match status" value="1"/>
</dbReference>
<evidence type="ECO:0000256" key="6">
    <source>
        <dbReference type="ARBA" id="ARBA00022946"/>
    </source>
</evidence>
<reference evidence="16" key="1">
    <citation type="submission" date="2021-01" db="EMBL/GenBank/DDBJ databases">
        <authorList>
            <person name="Corre E."/>
            <person name="Pelletier E."/>
            <person name="Niang G."/>
            <person name="Scheremetjew M."/>
            <person name="Finn R."/>
            <person name="Kale V."/>
            <person name="Holt S."/>
            <person name="Cochrane G."/>
            <person name="Meng A."/>
            <person name="Brown T."/>
            <person name="Cohen L."/>
        </authorList>
    </citation>
    <scope>NUCLEOTIDE SEQUENCE</scope>
    <source>
        <strain evidence="16">CCMP3278</strain>
    </source>
</reference>
<dbReference type="PROSITE" id="PS00099">
    <property type="entry name" value="THIOLASE_3"/>
    <property type="match status" value="1"/>
</dbReference>